<protein>
    <recommendedName>
        <fullName evidence="2">aldehyde dehydrogenase (NAD(+))</fullName>
        <ecNumber evidence="2">1.2.1.3</ecNumber>
    </recommendedName>
</protein>
<dbReference type="STRING" id="1448315.A0A319C7K5"/>
<evidence type="ECO:0000313" key="6">
    <source>
        <dbReference type="Proteomes" id="UP000248340"/>
    </source>
</evidence>
<name>A0A319C7K5_9EURO</name>
<sequence>MSSRLKDLFINGKLVPSSNEKFFELTSPYTNEKVAEICETNGVDVDAAVAAARAAFPAWRDVSPTDRGVFLRKMASLIQDHGEEFAHLEALSTGKPVSRYIDSSIAIETFNYLAEAVWTVQGSSSRNTPGHRTVKEPYGVVAAKLISKTEFPPVL</sequence>
<dbReference type="EMBL" id="KZ821714">
    <property type="protein sequence ID" value="PYH79961.1"/>
    <property type="molecule type" value="Genomic_DNA"/>
</dbReference>
<gene>
    <name evidence="5" type="ORF">BO82DRAFT_366397</name>
</gene>
<dbReference type="PANTHER" id="PTHR11699">
    <property type="entry name" value="ALDEHYDE DEHYDROGENASE-RELATED"/>
    <property type="match status" value="1"/>
</dbReference>
<feature type="domain" description="Aldehyde dehydrogenase" evidence="4">
    <location>
        <begin position="16"/>
        <end position="143"/>
    </location>
</feature>
<accession>A0A319C7K5</accession>
<evidence type="ECO:0000313" key="5">
    <source>
        <dbReference type="EMBL" id="PYH79961.1"/>
    </source>
</evidence>
<dbReference type="InterPro" id="IPR015590">
    <property type="entry name" value="Aldehyde_DH_dom"/>
</dbReference>
<dbReference type="VEuPathDB" id="FungiDB:BO82DRAFT_366397"/>
<dbReference type="Pfam" id="PF00171">
    <property type="entry name" value="Aldedh"/>
    <property type="match status" value="1"/>
</dbReference>
<organism evidence="5 6">
    <name type="scientific">Aspergillus uvarum CBS 121591</name>
    <dbReference type="NCBI Taxonomy" id="1448315"/>
    <lineage>
        <taxon>Eukaryota</taxon>
        <taxon>Fungi</taxon>
        <taxon>Dikarya</taxon>
        <taxon>Ascomycota</taxon>
        <taxon>Pezizomycotina</taxon>
        <taxon>Eurotiomycetes</taxon>
        <taxon>Eurotiomycetidae</taxon>
        <taxon>Eurotiales</taxon>
        <taxon>Aspergillaceae</taxon>
        <taxon>Aspergillus</taxon>
        <taxon>Aspergillus subgen. Circumdati</taxon>
    </lineage>
</organism>
<evidence type="ECO:0000256" key="1">
    <source>
        <dbReference type="ARBA" id="ARBA00009986"/>
    </source>
</evidence>
<dbReference type="InterPro" id="IPR016162">
    <property type="entry name" value="Ald_DH_N"/>
</dbReference>
<dbReference type="Gene3D" id="3.40.605.10">
    <property type="entry name" value="Aldehyde Dehydrogenase, Chain A, domain 1"/>
    <property type="match status" value="1"/>
</dbReference>
<dbReference type="RefSeq" id="XP_025490161.1">
    <property type="nucleotide sequence ID" value="XM_025637039.1"/>
</dbReference>
<keyword evidence="6" id="KW-1185">Reference proteome</keyword>
<dbReference type="InterPro" id="IPR016161">
    <property type="entry name" value="Ald_DH/histidinol_DH"/>
</dbReference>
<evidence type="ECO:0000256" key="2">
    <source>
        <dbReference type="ARBA" id="ARBA00024226"/>
    </source>
</evidence>
<dbReference type="GO" id="GO:0004029">
    <property type="term" value="F:aldehyde dehydrogenase (NAD+) activity"/>
    <property type="evidence" value="ECO:0007669"/>
    <property type="project" value="UniProtKB-EC"/>
</dbReference>
<reference evidence="5 6" key="1">
    <citation type="submission" date="2016-12" db="EMBL/GenBank/DDBJ databases">
        <title>The genomes of Aspergillus section Nigri reveals drivers in fungal speciation.</title>
        <authorList>
            <consortium name="DOE Joint Genome Institute"/>
            <person name="Vesth T.C."/>
            <person name="Nybo J."/>
            <person name="Theobald S."/>
            <person name="Brandl J."/>
            <person name="Frisvad J.C."/>
            <person name="Nielsen K.F."/>
            <person name="Lyhne E.K."/>
            <person name="Kogle M.E."/>
            <person name="Kuo A."/>
            <person name="Riley R."/>
            <person name="Clum A."/>
            <person name="Nolan M."/>
            <person name="Lipzen A."/>
            <person name="Salamov A."/>
            <person name="Henrissat B."/>
            <person name="Wiebenga A."/>
            <person name="De Vries R.P."/>
            <person name="Grigoriev I.V."/>
            <person name="Mortensen U.H."/>
            <person name="Andersen M.R."/>
            <person name="Baker S.E."/>
        </authorList>
    </citation>
    <scope>NUCLEOTIDE SEQUENCE [LARGE SCALE GENOMIC DNA]</scope>
    <source>
        <strain evidence="5 6">CBS 121591</strain>
    </source>
</reference>
<proteinExistence type="inferred from homology"/>
<dbReference type="EC" id="1.2.1.3" evidence="2"/>
<evidence type="ECO:0000256" key="3">
    <source>
        <dbReference type="ARBA" id="ARBA00049194"/>
    </source>
</evidence>
<evidence type="ECO:0000259" key="4">
    <source>
        <dbReference type="Pfam" id="PF00171"/>
    </source>
</evidence>
<comment type="catalytic activity">
    <reaction evidence="3">
        <text>an aldehyde + NAD(+) + H2O = a carboxylate + NADH + 2 H(+)</text>
        <dbReference type="Rhea" id="RHEA:16185"/>
        <dbReference type="ChEBI" id="CHEBI:15377"/>
        <dbReference type="ChEBI" id="CHEBI:15378"/>
        <dbReference type="ChEBI" id="CHEBI:17478"/>
        <dbReference type="ChEBI" id="CHEBI:29067"/>
        <dbReference type="ChEBI" id="CHEBI:57540"/>
        <dbReference type="ChEBI" id="CHEBI:57945"/>
        <dbReference type="EC" id="1.2.1.3"/>
    </reaction>
</comment>
<dbReference type="GeneID" id="37139780"/>
<dbReference type="AlphaFoldDB" id="A0A319C7K5"/>
<comment type="similarity">
    <text evidence="1">Belongs to the aldehyde dehydrogenase family.</text>
</comment>
<dbReference type="Proteomes" id="UP000248340">
    <property type="component" value="Unassembled WGS sequence"/>
</dbReference>
<dbReference type="SUPFAM" id="SSF53720">
    <property type="entry name" value="ALDH-like"/>
    <property type="match status" value="1"/>
</dbReference>
<dbReference type="OrthoDB" id="310895at2759"/>